<reference evidence="1" key="1">
    <citation type="submission" date="2020-04" db="EMBL/GenBank/DDBJ databases">
        <authorList>
            <person name="Broberg M."/>
        </authorList>
    </citation>
    <scope>NUCLEOTIDE SEQUENCE</scope>
</reference>
<proteinExistence type="predicted"/>
<keyword evidence="2" id="KW-1185">Reference proteome</keyword>
<reference evidence="1" key="2">
    <citation type="submission" date="2021-10" db="EMBL/GenBank/DDBJ databases">
        <authorList>
            <person name="Piombo E."/>
        </authorList>
    </citation>
    <scope>NUCLEOTIDE SEQUENCE</scope>
</reference>
<organism evidence="1 2">
    <name type="scientific">Clonostachys rosea f. rosea IK726</name>
    <dbReference type="NCBI Taxonomy" id="1349383"/>
    <lineage>
        <taxon>Eukaryota</taxon>
        <taxon>Fungi</taxon>
        <taxon>Dikarya</taxon>
        <taxon>Ascomycota</taxon>
        <taxon>Pezizomycotina</taxon>
        <taxon>Sordariomycetes</taxon>
        <taxon>Hypocreomycetidae</taxon>
        <taxon>Hypocreales</taxon>
        <taxon>Bionectriaceae</taxon>
        <taxon>Clonostachys</taxon>
    </lineage>
</organism>
<gene>
    <name evidence="1" type="ORF">CRV2_00018540</name>
</gene>
<evidence type="ECO:0000313" key="1">
    <source>
        <dbReference type="EMBL" id="CAG9950384.1"/>
    </source>
</evidence>
<accession>A0ACA9UBH1</accession>
<name>A0ACA9UBH1_BIOOC</name>
<protein>
    <submittedName>
        <fullName evidence="1">Uncharacterized protein</fullName>
    </submittedName>
</protein>
<dbReference type="EMBL" id="CADEHS020000167">
    <property type="protein sequence ID" value="CAG9950384.1"/>
    <property type="molecule type" value="Genomic_DNA"/>
</dbReference>
<sequence length="466" mass="52297">MCQRCHLHRLVEGSSTGNRPLSLSHIHWSLSSLTALFLLHLLRFCFSLIQIKMKSTATQYEELAQQIESILQNPEAPDVHIPDEHIRRRLADGGRKLSILLEEPRHTMSRLEHVHFQLPLAIIGADTGLFAALAAESRSFTSNELAQKTGVPLSLLKRLLRYYQALDMICQVGNDAYQSSNVTQVLSNEDHADALRFAHKIMGPPVFSLPDLLQSTGYKDPTGVMPTALSRAHNTEKHAYAWLGENPWALKLTLAYMKVQFEGRPLFFDVLDFQARFGTDCTSSTVLFIDIGGSTGSQSLKLRQRYPSLPGRVIIQDRPEVVQKAKSALDGTPNIELEVYDIFTPEPIKGARAYYMRKILHSFADEKCLEILANVKAGLTEKSVIMIDETVLPEEGTRPRAAQHDIEVLMSVGKSSPFLFVLPLLGCAKERTKLEWEQLINEAGLKLREVITYDAEYYECVIIAGL</sequence>
<dbReference type="Proteomes" id="UP000836387">
    <property type="component" value="Unassembled WGS sequence"/>
</dbReference>
<evidence type="ECO:0000313" key="2">
    <source>
        <dbReference type="Proteomes" id="UP000836387"/>
    </source>
</evidence>
<comment type="caution">
    <text evidence="1">The sequence shown here is derived from an EMBL/GenBank/DDBJ whole genome shotgun (WGS) entry which is preliminary data.</text>
</comment>